<dbReference type="AlphaFoldDB" id="A0A9P0F6N4"/>
<keyword evidence="2 4" id="KW-0694">RNA-binding</keyword>
<proteinExistence type="inferred from homology"/>
<dbReference type="Pfam" id="PF00076">
    <property type="entry name" value="RRM_1"/>
    <property type="match status" value="2"/>
</dbReference>
<evidence type="ECO:0000256" key="2">
    <source>
        <dbReference type="ARBA" id="ARBA00022884"/>
    </source>
</evidence>
<feature type="region of interest" description="Disordered" evidence="5">
    <location>
        <begin position="177"/>
        <end position="202"/>
    </location>
</feature>
<evidence type="ECO:0000256" key="3">
    <source>
        <dbReference type="ARBA" id="ARBA00033477"/>
    </source>
</evidence>
<comment type="similarity">
    <text evidence="1">Belongs to the RRM TRSPAP family.</text>
</comment>
<dbReference type="KEGG" id="btab:109034457"/>
<dbReference type="PANTHER" id="PTHR37457">
    <property type="entry name" value="TRNA SELENOCYSTEINE 1-ASSOCIATED PROTEIN 1-RELATED"/>
    <property type="match status" value="1"/>
</dbReference>
<protein>
    <recommendedName>
        <fullName evidence="3">tRNA selenocysteine-associated protein 1</fullName>
    </recommendedName>
</protein>
<evidence type="ECO:0000256" key="5">
    <source>
        <dbReference type="SAM" id="MobiDB-lite"/>
    </source>
</evidence>
<name>A0A9P0F6N4_BEMTA</name>
<dbReference type="SUPFAM" id="SSF54928">
    <property type="entry name" value="RNA-binding domain, RBD"/>
    <property type="match status" value="2"/>
</dbReference>
<keyword evidence="8" id="KW-1185">Reference proteome</keyword>
<dbReference type="FunFam" id="3.30.70.330:FF:000159">
    <property type="entry name" value="tRNA selenocysteine 1-associated protein 1"/>
    <property type="match status" value="1"/>
</dbReference>
<dbReference type="EMBL" id="OU963867">
    <property type="protein sequence ID" value="CAH0391996.1"/>
    <property type="molecule type" value="Genomic_DNA"/>
</dbReference>
<dbReference type="PROSITE" id="PS50102">
    <property type="entry name" value="RRM"/>
    <property type="match status" value="2"/>
</dbReference>
<evidence type="ECO:0000313" key="8">
    <source>
        <dbReference type="Proteomes" id="UP001152759"/>
    </source>
</evidence>
<sequence>MSHSNQSYTNVGTLYMSHLDPYMDDQFLFRAFSYFSEVPKYIKVVNKYGDGSGYCFINFPTEKSALACMHKCNGKIIPSSSPPARFRLSYSNARPSPAEKDLSVWVGDLSTDVDDYQLFKAFSAKYHSLRLAKVVVDNSGHSKGYGFLKFGSEEEMKHCLQNMNGYTGLGSKAVKVSSAVPKGSRGSSTPTPGSNSSHSRHEITPPDYWKNYLGWSKKYFDPMSTALHTIRMSSAVFDNRSKGSRYDDLEPIDHTLTFDTNLSNLELIERDYCFWDALEASKWLPMEKTEG</sequence>
<evidence type="ECO:0000256" key="1">
    <source>
        <dbReference type="ARBA" id="ARBA00008920"/>
    </source>
</evidence>
<evidence type="ECO:0000256" key="4">
    <source>
        <dbReference type="PROSITE-ProRule" id="PRU00176"/>
    </source>
</evidence>
<dbReference type="SMART" id="SM00360">
    <property type="entry name" value="RRM"/>
    <property type="match status" value="2"/>
</dbReference>
<gene>
    <name evidence="7" type="ORF">BEMITA_LOCUS10556</name>
</gene>
<dbReference type="PANTHER" id="PTHR37457:SF3">
    <property type="entry name" value="TRNA SELENOCYSTEINE-ASSOCIATED PROTEIN 1"/>
    <property type="match status" value="1"/>
</dbReference>
<feature type="domain" description="RRM" evidence="6">
    <location>
        <begin position="12"/>
        <end position="93"/>
    </location>
</feature>
<dbReference type="InterPro" id="IPR035979">
    <property type="entry name" value="RBD_domain_sf"/>
</dbReference>
<dbReference type="GO" id="GO:0003723">
    <property type="term" value="F:RNA binding"/>
    <property type="evidence" value="ECO:0007669"/>
    <property type="project" value="UniProtKB-UniRule"/>
</dbReference>
<dbReference type="Proteomes" id="UP001152759">
    <property type="component" value="Chromosome 6"/>
</dbReference>
<dbReference type="Gene3D" id="3.30.70.330">
    <property type="match status" value="2"/>
</dbReference>
<evidence type="ECO:0000313" key="7">
    <source>
        <dbReference type="EMBL" id="CAH0391996.1"/>
    </source>
</evidence>
<feature type="compositionally biased region" description="Low complexity" evidence="5">
    <location>
        <begin position="181"/>
        <end position="197"/>
    </location>
</feature>
<reference evidence="7" key="1">
    <citation type="submission" date="2021-12" db="EMBL/GenBank/DDBJ databases">
        <authorList>
            <person name="King R."/>
        </authorList>
    </citation>
    <scope>NUCLEOTIDE SEQUENCE</scope>
</reference>
<evidence type="ECO:0000259" key="6">
    <source>
        <dbReference type="PROSITE" id="PS50102"/>
    </source>
</evidence>
<accession>A0A9P0F6N4</accession>
<feature type="domain" description="RRM" evidence="6">
    <location>
        <begin position="102"/>
        <end position="181"/>
    </location>
</feature>
<dbReference type="InterPro" id="IPR000504">
    <property type="entry name" value="RRM_dom"/>
</dbReference>
<dbReference type="InterPro" id="IPR040434">
    <property type="entry name" value="TSAP1"/>
</dbReference>
<dbReference type="InterPro" id="IPR012677">
    <property type="entry name" value="Nucleotide-bd_a/b_plait_sf"/>
</dbReference>
<organism evidence="7 8">
    <name type="scientific">Bemisia tabaci</name>
    <name type="common">Sweetpotato whitefly</name>
    <name type="synonym">Aleurodes tabaci</name>
    <dbReference type="NCBI Taxonomy" id="7038"/>
    <lineage>
        <taxon>Eukaryota</taxon>
        <taxon>Metazoa</taxon>
        <taxon>Ecdysozoa</taxon>
        <taxon>Arthropoda</taxon>
        <taxon>Hexapoda</taxon>
        <taxon>Insecta</taxon>
        <taxon>Pterygota</taxon>
        <taxon>Neoptera</taxon>
        <taxon>Paraneoptera</taxon>
        <taxon>Hemiptera</taxon>
        <taxon>Sternorrhyncha</taxon>
        <taxon>Aleyrodoidea</taxon>
        <taxon>Aleyrodidae</taxon>
        <taxon>Aleyrodinae</taxon>
        <taxon>Bemisia</taxon>
    </lineage>
</organism>